<reference evidence="2 3" key="1">
    <citation type="submission" date="2017-07" db="EMBL/GenBank/DDBJ databases">
        <title>Thauera sp. KNDSS-Mac4 genome sequence and assembly.</title>
        <authorList>
            <person name="Mayilraj S."/>
        </authorList>
    </citation>
    <scope>NUCLEOTIDE SEQUENCE [LARGE SCALE GENOMIC DNA]</scope>
    <source>
        <strain evidence="2 3">KNDSS-Mac4</strain>
    </source>
</reference>
<dbReference type="Gene3D" id="1.10.3210.10">
    <property type="entry name" value="Hypothetical protein af1432"/>
    <property type="match status" value="1"/>
</dbReference>
<proteinExistence type="predicted"/>
<comment type="caution">
    <text evidence="2">The sequence shown here is derived from an EMBL/GenBank/DDBJ whole genome shotgun (WGS) entry which is preliminary data.</text>
</comment>
<sequence>MLSTIPTRDLKIGMFVAELDRPWLGTPFLIQGFLIENEEQIVALQACCRSVMVDRSLSIGDQYRAPVVDEGEAPPEAHTSPRIHPGEMECRAEAERFLKVTRSFKGRIHTRRHPTVPRLSPVDGRSRLDSELRYSAPIFDDVYRALRETQRAIEAGGSVDVDRVEGLVGEMAAGVERNPDALMWLTRLKRTDQYTYDHAVNASVHLMVFARFVGMDANLVRKLGLAGLLQDIGKVQIDYEILAKAGPLDEREFEHVRAHVSHTLEMLNRRDGFDPEVLSIIAAHHERFDGTGYPRGLKGERIALGAEMAGLVDTYCAMTRDRVYCAAVSSQRAMEELNRLRNTRFRDALVDQFLQCIGLYPIGTLVELNSGEVAVVIQQNQVRRLQPRVLVLLAPDKSVERFARTLDLLMLPQTPAGEAYRILRALPPNAYGIDPNDFYLG</sequence>
<dbReference type="InterPro" id="IPR003607">
    <property type="entry name" value="HD/PDEase_dom"/>
</dbReference>
<dbReference type="AlphaFoldDB" id="A0A235EYL4"/>
<protein>
    <submittedName>
        <fullName evidence="2">Metal-dependent phosphohydrolase</fullName>
    </submittedName>
</protein>
<accession>A0A235EYL4</accession>
<dbReference type="SUPFAM" id="SSF109604">
    <property type="entry name" value="HD-domain/PDEase-like"/>
    <property type="match status" value="1"/>
</dbReference>
<keyword evidence="3" id="KW-1185">Reference proteome</keyword>
<dbReference type="PANTHER" id="PTHR43155:SF2">
    <property type="entry name" value="CYCLIC DI-GMP PHOSPHODIESTERASE PA4108"/>
    <property type="match status" value="1"/>
</dbReference>
<dbReference type="OrthoDB" id="9764808at2"/>
<evidence type="ECO:0000259" key="1">
    <source>
        <dbReference type="PROSITE" id="PS51832"/>
    </source>
</evidence>
<dbReference type="Pfam" id="PF11871">
    <property type="entry name" value="DUF3391"/>
    <property type="match status" value="1"/>
</dbReference>
<dbReference type="CDD" id="cd00077">
    <property type="entry name" value="HDc"/>
    <property type="match status" value="1"/>
</dbReference>
<name>A0A235EYL4_9RHOO</name>
<dbReference type="InterPro" id="IPR021812">
    <property type="entry name" value="DUF3391"/>
</dbReference>
<dbReference type="InterPro" id="IPR037522">
    <property type="entry name" value="HD_GYP_dom"/>
</dbReference>
<feature type="domain" description="HD-GYP" evidence="1">
    <location>
        <begin position="173"/>
        <end position="369"/>
    </location>
</feature>
<dbReference type="PANTHER" id="PTHR43155">
    <property type="entry name" value="CYCLIC DI-GMP PHOSPHODIESTERASE PA4108-RELATED"/>
    <property type="match status" value="1"/>
</dbReference>
<organism evidence="2 3">
    <name type="scientific">Thauera propionica</name>
    <dbReference type="NCBI Taxonomy" id="2019431"/>
    <lineage>
        <taxon>Bacteria</taxon>
        <taxon>Pseudomonadati</taxon>
        <taxon>Pseudomonadota</taxon>
        <taxon>Betaproteobacteria</taxon>
        <taxon>Rhodocyclales</taxon>
        <taxon>Zoogloeaceae</taxon>
        <taxon>Thauera</taxon>
    </lineage>
</organism>
<gene>
    <name evidence="2" type="ORF">CGK74_08070</name>
</gene>
<dbReference type="PROSITE" id="PS51832">
    <property type="entry name" value="HD_GYP"/>
    <property type="match status" value="1"/>
</dbReference>
<dbReference type="Proteomes" id="UP000215181">
    <property type="component" value="Unassembled WGS sequence"/>
</dbReference>
<dbReference type="Pfam" id="PF13487">
    <property type="entry name" value="HD_5"/>
    <property type="match status" value="1"/>
</dbReference>
<keyword evidence="2" id="KW-0378">Hydrolase</keyword>
<evidence type="ECO:0000313" key="3">
    <source>
        <dbReference type="Proteomes" id="UP000215181"/>
    </source>
</evidence>
<dbReference type="GO" id="GO:0008081">
    <property type="term" value="F:phosphoric diester hydrolase activity"/>
    <property type="evidence" value="ECO:0007669"/>
    <property type="project" value="UniProtKB-ARBA"/>
</dbReference>
<dbReference type="RefSeq" id="WP_094267990.1">
    <property type="nucleotide sequence ID" value="NZ_NOIH01000008.1"/>
</dbReference>
<dbReference type="EMBL" id="NOIH01000008">
    <property type="protein sequence ID" value="OYD54146.1"/>
    <property type="molecule type" value="Genomic_DNA"/>
</dbReference>
<evidence type="ECO:0000313" key="2">
    <source>
        <dbReference type="EMBL" id="OYD54146.1"/>
    </source>
</evidence>